<gene>
    <name evidence="8" type="primary">cbiQ</name>
    <name evidence="8" type="ORF">FYJ27_03555</name>
    <name evidence="7" type="ORF">L0P62_06955</name>
</gene>
<protein>
    <submittedName>
        <fullName evidence="8">Cobalt ECF transporter T component CbiQ</fullName>
    </submittedName>
</protein>
<keyword evidence="4 6" id="KW-1133">Transmembrane helix</keyword>
<dbReference type="RefSeq" id="WP_154483258.1">
    <property type="nucleotide sequence ID" value="NZ_JAHLOA010000005.1"/>
</dbReference>
<dbReference type="GO" id="GO:0006824">
    <property type="term" value="P:cobalt ion transport"/>
    <property type="evidence" value="ECO:0007669"/>
    <property type="project" value="InterPro"/>
</dbReference>
<evidence type="ECO:0000256" key="4">
    <source>
        <dbReference type="ARBA" id="ARBA00022989"/>
    </source>
</evidence>
<dbReference type="GO" id="GO:0043190">
    <property type="term" value="C:ATP-binding cassette (ABC) transporter complex"/>
    <property type="evidence" value="ECO:0007669"/>
    <property type="project" value="InterPro"/>
</dbReference>
<evidence type="ECO:0000256" key="3">
    <source>
        <dbReference type="ARBA" id="ARBA00022692"/>
    </source>
</evidence>
<dbReference type="CDD" id="cd16914">
    <property type="entry name" value="EcfT"/>
    <property type="match status" value="1"/>
</dbReference>
<reference evidence="8 9" key="1">
    <citation type="submission" date="2019-08" db="EMBL/GenBank/DDBJ databases">
        <title>In-depth cultivation of the pig gut microbiome towards novel bacterial diversity and tailored functional studies.</title>
        <authorList>
            <person name="Wylensek D."/>
            <person name="Hitch T.C.A."/>
            <person name="Clavel T."/>
        </authorList>
    </citation>
    <scope>NUCLEOTIDE SEQUENCE [LARGE SCALE GENOMIC DNA]</scope>
    <source>
        <strain evidence="8 9">Med78-601-WT-4W-RMD-3</strain>
    </source>
</reference>
<name>A0A844FFR6_9FIRM</name>
<dbReference type="PANTHER" id="PTHR43723:SF1">
    <property type="entry name" value="COBALT TRANSPORT PROTEIN CBIQ"/>
    <property type="match status" value="1"/>
</dbReference>
<evidence type="ECO:0000256" key="2">
    <source>
        <dbReference type="ARBA" id="ARBA00022475"/>
    </source>
</evidence>
<comment type="subcellular location">
    <subcellularLocation>
        <location evidence="1">Cell membrane</location>
        <topology evidence="1">Multi-pass membrane protein</topology>
    </subcellularLocation>
</comment>
<dbReference type="EMBL" id="VULR01000003">
    <property type="protein sequence ID" value="MSS42810.1"/>
    <property type="molecule type" value="Genomic_DNA"/>
</dbReference>
<keyword evidence="3 6" id="KW-0812">Transmembrane</keyword>
<dbReference type="OrthoDB" id="9815246at2"/>
<evidence type="ECO:0000313" key="7">
    <source>
        <dbReference type="EMBL" id="MCG4565183.1"/>
    </source>
</evidence>
<accession>A0A844FFR6</accession>
<evidence type="ECO:0000313" key="8">
    <source>
        <dbReference type="EMBL" id="MSS42810.1"/>
    </source>
</evidence>
<dbReference type="AlphaFoldDB" id="A0A844FFR6"/>
<feature type="transmembrane region" description="Helical" evidence="6">
    <location>
        <begin position="115"/>
        <end position="135"/>
    </location>
</feature>
<proteinExistence type="predicted"/>
<feature type="transmembrane region" description="Helical" evidence="6">
    <location>
        <begin position="66"/>
        <end position="86"/>
    </location>
</feature>
<evidence type="ECO:0000313" key="9">
    <source>
        <dbReference type="Proteomes" id="UP000462760"/>
    </source>
</evidence>
<sequence length="226" mass="26236">MLLIDRYAYTNKLKDFNPMAKFIFAIGALFVAVGFNNLYINFVIFLMMVFLTTIVAGIPSKNYFKIYLVPFLFLFISILTIIISRANEDIFLWSFKIGKSYFGIKEESLTSSIVLIFRVLACLSSTFFIALTTPINHLIKIFKKLKLPPTIIELIILIYRFIFVFLEESKEISFAQEMRFGYIGIKNTYRSIGLLMKCLFIRVLLKYEDMINSLDAKLYNGDFKIG</sequence>
<dbReference type="PANTHER" id="PTHR43723">
    <property type="entry name" value="COBALT TRANSPORT PROTEIN CBIQ"/>
    <property type="match status" value="1"/>
</dbReference>
<dbReference type="Pfam" id="PF02361">
    <property type="entry name" value="CbiQ"/>
    <property type="match status" value="1"/>
</dbReference>
<comment type="caution">
    <text evidence="8">The sequence shown here is derived from an EMBL/GenBank/DDBJ whole genome shotgun (WGS) entry which is preliminary data.</text>
</comment>
<organism evidence="8 9">
    <name type="scientific">Anaerosalibacter bizertensis</name>
    <dbReference type="NCBI Taxonomy" id="932217"/>
    <lineage>
        <taxon>Bacteria</taxon>
        <taxon>Bacillati</taxon>
        <taxon>Bacillota</taxon>
        <taxon>Tissierellia</taxon>
        <taxon>Tissierellales</taxon>
        <taxon>Sporanaerobacteraceae</taxon>
        <taxon>Anaerosalibacter</taxon>
    </lineage>
</organism>
<keyword evidence="2" id="KW-1003">Cell membrane</keyword>
<keyword evidence="10" id="KW-1185">Reference proteome</keyword>
<keyword evidence="5 6" id="KW-0472">Membrane</keyword>
<dbReference type="Proteomes" id="UP000462760">
    <property type="component" value="Unassembled WGS sequence"/>
</dbReference>
<dbReference type="NCBIfam" id="TIGR02454">
    <property type="entry name" value="ECF_T_CbiQ"/>
    <property type="match status" value="1"/>
</dbReference>
<dbReference type="InterPro" id="IPR003339">
    <property type="entry name" value="ABC/ECF_trnsptr_transmembrane"/>
</dbReference>
<evidence type="ECO:0000256" key="6">
    <source>
        <dbReference type="SAM" id="Phobius"/>
    </source>
</evidence>
<dbReference type="InterPro" id="IPR052770">
    <property type="entry name" value="Cobalt_transport_CbiQ"/>
</dbReference>
<evidence type="ECO:0000313" key="10">
    <source>
        <dbReference type="Proteomes" id="UP001108123"/>
    </source>
</evidence>
<dbReference type="Proteomes" id="UP001108123">
    <property type="component" value="Unassembled WGS sequence"/>
</dbReference>
<evidence type="ECO:0000256" key="5">
    <source>
        <dbReference type="ARBA" id="ARBA00023136"/>
    </source>
</evidence>
<dbReference type="EMBL" id="JAKNID010000022">
    <property type="protein sequence ID" value="MCG4565183.1"/>
    <property type="molecule type" value="Genomic_DNA"/>
</dbReference>
<reference evidence="7" key="2">
    <citation type="submission" date="2022-01" db="EMBL/GenBank/DDBJ databases">
        <title>Collection of gut derived symbiotic bacterial strains cultured from healthy donors.</title>
        <authorList>
            <person name="Lin H."/>
            <person name="Kohout C."/>
            <person name="Waligurski E."/>
            <person name="Pamer E.G."/>
        </authorList>
    </citation>
    <scope>NUCLEOTIDE SEQUENCE</scope>
    <source>
        <strain evidence="7">MSK.14.39</strain>
    </source>
</reference>
<dbReference type="InterPro" id="IPR012809">
    <property type="entry name" value="ECF_CbiQ"/>
</dbReference>
<evidence type="ECO:0000256" key="1">
    <source>
        <dbReference type="ARBA" id="ARBA00004651"/>
    </source>
</evidence>